<dbReference type="EMBL" id="JAEDXU010000003">
    <property type="protein sequence ID" value="MBP1046101.1"/>
    <property type="molecule type" value="Genomic_DNA"/>
</dbReference>
<dbReference type="Gene3D" id="3.30.70.100">
    <property type="match status" value="1"/>
</dbReference>
<dbReference type="SUPFAM" id="SSF54909">
    <property type="entry name" value="Dimeric alpha+beta barrel"/>
    <property type="match status" value="1"/>
</dbReference>
<keyword evidence="4" id="KW-1185">Reference proteome</keyword>
<organism evidence="3 4">
    <name type="scientific">Enterococcus larvae</name>
    <dbReference type="NCBI Taxonomy" id="2794352"/>
    <lineage>
        <taxon>Bacteria</taxon>
        <taxon>Bacillati</taxon>
        <taxon>Bacillota</taxon>
        <taxon>Bacilli</taxon>
        <taxon>Lactobacillales</taxon>
        <taxon>Enterococcaceae</taxon>
        <taxon>Enterococcus</taxon>
    </lineage>
</organism>
<evidence type="ECO:0000313" key="3">
    <source>
        <dbReference type="EMBL" id="MBP1046101.1"/>
    </source>
</evidence>
<dbReference type="GO" id="GO:0004497">
    <property type="term" value="F:monooxygenase activity"/>
    <property type="evidence" value="ECO:0007669"/>
    <property type="project" value="UniProtKB-KW"/>
</dbReference>
<dbReference type="PANTHER" id="PTHR34474">
    <property type="entry name" value="SIGNAL TRANSDUCTION PROTEIN TRAP"/>
    <property type="match status" value="1"/>
</dbReference>
<accession>A0ABS4CHR2</accession>
<feature type="region of interest" description="Disordered" evidence="1">
    <location>
        <begin position="65"/>
        <end position="96"/>
    </location>
</feature>
<feature type="domain" description="ABM" evidence="2">
    <location>
        <begin position="2"/>
        <end position="99"/>
    </location>
</feature>
<gene>
    <name evidence="3" type="ORF">I6N96_07380</name>
</gene>
<proteinExistence type="predicted"/>
<dbReference type="PROSITE" id="PS51725">
    <property type="entry name" value="ABM"/>
    <property type="match status" value="1"/>
</dbReference>
<keyword evidence="3" id="KW-0560">Oxidoreductase</keyword>
<evidence type="ECO:0000313" key="4">
    <source>
        <dbReference type="Proteomes" id="UP000673375"/>
    </source>
</evidence>
<sequence length="109" mass="12407">MFIVTNTIQVTTAHADKMIQRFRSTHTNDRMTGVKGFLNFEVMHRELPDSPEITELVVLSRWESQEDQENWTAGNSFKDLHKGKKAERPAPSKEASPVLGNVIAKYHLA</sequence>
<dbReference type="Pfam" id="PF03992">
    <property type="entry name" value="ABM"/>
    <property type="match status" value="1"/>
</dbReference>
<evidence type="ECO:0000259" key="2">
    <source>
        <dbReference type="PROSITE" id="PS51725"/>
    </source>
</evidence>
<dbReference type="InterPro" id="IPR050404">
    <property type="entry name" value="Heme-degrading_MO"/>
</dbReference>
<dbReference type="RefSeq" id="WP_209556924.1">
    <property type="nucleotide sequence ID" value="NZ_JAEDXU010000003.1"/>
</dbReference>
<dbReference type="Proteomes" id="UP000673375">
    <property type="component" value="Unassembled WGS sequence"/>
</dbReference>
<protein>
    <submittedName>
        <fullName evidence="3">Antibiotic biosynthesis monooxygenase</fullName>
    </submittedName>
</protein>
<dbReference type="InterPro" id="IPR011008">
    <property type="entry name" value="Dimeric_a/b-barrel"/>
</dbReference>
<dbReference type="InterPro" id="IPR007138">
    <property type="entry name" value="ABM_dom"/>
</dbReference>
<name>A0ABS4CHR2_9ENTE</name>
<keyword evidence="3" id="KW-0503">Monooxygenase</keyword>
<reference evidence="3 4" key="1">
    <citation type="submission" date="2020-12" db="EMBL/GenBank/DDBJ databases">
        <title>Vagococcus allomyrinae sp. nov. and Enterococcus lavae sp. nov., isolated from the larvae of Allomyrina dichotoma.</title>
        <authorList>
            <person name="Lee S.D."/>
        </authorList>
    </citation>
    <scope>NUCLEOTIDE SEQUENCE [LARGE SCALE GENOMIC DNA]</scope>
    <source>
        <strain evidence="3 4">BWM-S5</strain>
    </source>
</reference>
<evidence type="ECO:0000256" key="1">
    <source>
        <dbReference type="SAM" id="MobiDB-lite"/>
    </source>
</evidence>
<comment type="caution">
    <text evidence="3">The sequence shown here is derived from an EMBL/GenBank/DDBJ whole genome shotgun (WGS) entry which is preliminary data.</text>
</comment>
<dbReference type="PANTHER" id="PTHR34474:SF4">
    <property type="entry name" value="HEME OXYGENASE (STAPHYLOBILIN-PRODUCING) 1"/>
    <property type="match status" value="1"/>
</dbReference>